<evidence type="ECO:0000256" key="4">
    <source>
        <dbReference type="ARBA" id="ARBA00022723"/>
    </source>
</evidence>
<keyword evidence="6 10" id="KW-0862">Zinc</keyword>
<accession>A0A142CUF5</accession>
<evidence type="ECO:0000256" key="7">
    <source>
        <dbReference type="ARBA" id="ARBA00022989"/>
    </source>
</evidence>
<keyword evidence="3 11" id="KW-0812">Transmembrane</keyword>
<evidence type="ECO:0000256" key="11">
    <source>
        <dbReference type="SAM" id="Phobius"/>
    </source>
</evidence>
<sequence>MIPLIVALEVLLLYISLGTVGIAATILATLTLMSMYLMATRYGANNGLIPLDKKEMKWLHEGIEKMSKKAGMRVPVVYLQDDYIPNAYSFGRNIVLSLGLFEVLDDDEILAVAAHELGHIKNGDTKLFPMVTYGRYLMLITTVLLILGGNLAVRIVAPFLYISYEASRISLMKKREFMADDTALRLLPTPMSLKRALEELKYYEDLRTSVKINALPSIEPSIERDPGTKRVSFVETHPSYEERIMRITMYITNLNKRIQ</sequence>
<evidence type="ECO:0000313" key="14">
    <source>
        <dbReference type="Proteomes" id="UP000073604"/>
    </source>
</evidence>
<keyword evidence="14" id="KW-1185">Reference proteome</keyword>
<evidence type="ECO:0000256" key="9">
    <source>
        <dbReference type="ARBA" id="ARBA00023136"/>
    </source>
</evidence>
<dbReference type="RefSeq" id="WP_062388290.1">
    <property type="nucleotide sequence ID" value="NZ_CP014750.1"/>
</dbReference>
<comment type="similarity">
    <text evidence="10">Belongs to the peptidase M48 family.</text>
</comment>
<gene>
    <name evidence="13" type="ORF">A0127_04080</name>
</gene>
<dbReference type="GO" id="GO:0046872">
    <property type="term" value="F:metal ion binding"/>
    <property type="evidence" value="ECO:0007669"/>
    <property type="project" value="UniProtKB-KW"/>
</dbReference>
<dbReference type="Proteomes" id="UP000073604">
    <property type="component" value="Chromosome"/>
</dbReference>
<dbReference type="Gene3D" id="3.30.2010.10">
    <property type="entry name" value="Metalloproteases ('zincins'), catalytic domain"/>
    <property type="match status" value="1"/>
</dbReference>
<dbReference type="EMBL" id="CP014750">
    <property type="protein sequence ID" value="AMQ18407.1"/>
    <property type="molecule type" value="Genomic_DNA"/>
</dbReference>
<dbReference type="OrthoDB" id="28389at2157"/>
<keyword evidence="9 11" id="KW-0472">Membrane</keyword>
<protein>
    <submittedName>
        <fullName evidence="13">Zinc metallopeptidase</fullName>
    </submittedName>
</protein>
<keyword evidence="1" id="KW-1003">Cell membrane</keyword>
<feature type="transmembrane region" description="Helical" evidence="11">
    <location>
        <begin position="136"/>
        <end position="164"/>
    </location>
</feature>
<dbReference type="GO" id="GO:0006508">
    <property type="term" value="P:proteolysis"/>
    <property type="evidence" value="ECO:0007669"/>
    <property type="project" value="UniProtKB-KW"/>
</dbReference>
<evidence type="ECO:0000256" key="5">
    <source>
        <dbReference type="ARBA" id="ARBA00022801"/>
    </source>
</evidence>
<dbReference type="PANTHER" id="PTHR43221">
    <property type="entry name" value="PROTEASE HTPX"/>
    <property type="match status" value="1"/>
</dbReference>
<organism evidence="13 14">
    <name type="scientific">Thermococcus peptonophilus</name>
    <dbReference type="NCBI Taxonomy" id="53952"/>
    <lineage>
        <taxon>Archaea</taxon>
        <taxon>Methanobacteriati</taxon>
        <taxon>Methanobacteriota</taxon>
        <taxon>Thermococci</taxon>
        <taxon>Thermococcales</taxon>
        <taxon>Thermococcaceae</taxon>
        <taxon>Thermococcus</taxon>
    </lineage>
</organism>
<feature type="transmembrane region" description="Helical" evidence="11">
    <location>
        <begin position="12"/>
        <end position="38"/>
    </location>
</feature>
<evidence type="ECO:0000256" key="10">
    <source>
        <dbReference type="RuleBase" id="RU003983"/>
    </source>
</evidence>
<dbReference type="GeneID" id="27139696"/>
<comment type="cofactor">
    <cofactor evidence="10">
        <name>Zn(2+)</name>
        <dbReference type="ChEBI" id="CHEBI:29105"/>
    </cofactor>
    <text evidence="10">Binds 1 zinc ion per subunit.</text>
</comment>
<evidence type="ECO:0000313" key="13">
    <source>
        <dbReference type="EMBL" id="AMQ18407.1"/>
    </source>
</evidence>
<keyword evidence="5 10" id="KW-0378">Hydrolase</keyword>
<keyword evidence="2 10" id="KW-0645">Protease</keyword>
<reference evidence="14" key="1">
    <citation type="submission" date="2016-03" db="EMBL/GenBank/DDBJ databases">
        <authorList>
            <person name="Oger P.M."/>
        </authorList>
    </citation>
    <scope>NUCLEOTIDE SEQUENCE [LARGE SCALE GENOMIC DNA]</scope>
    <source>
        <strain evidence="14">OG-1</strain>
    </source>
</reference>
<dbReference type="STRING" id="53952.A0127_04080"/>
<evidence type="ECO:0000259" key="12">
    <source>
        <dbReference type="Pfam" id="PF01435"/>
    </source>
</evidence>
<proteinExistence type="inferred from homology"/>
<dbReference type="InterPro" id="IPR001915">
    <property type="entry name" value="Peptidase_M48"/>
</dbReference>
<name>A0A142CUF5_9EURY</name>
<evidence type="ECO:0000256" key="8">
    <source>
        <dbReference type="ARBA" id="ARBA00023049"/>
    </source>
</evidence>
<dbReference type="InterPro" id="IPR050083">
    <property type="entry name" value="HtpX_protease"/>
</dbReference>
<dbReference type="PANTHER" id="PTHR43221:SF2">
    <property type="entry name" value="PROTEASE HTPX HOMOLOG"/>
    <property type="match status" value="1"/>
</dbReference>
<evidence type="ECO:0000256" key="3">
    <source>
        <dbReference type="ARBA" id="ARBA00022692"/>
    </source>
</evidence>
<evidence type="ECO:0000256" key="1">
    <source>
        <dbReference type="ARBA" id="ARBA00022475"/>
    </source>
</evidence>
<keyword evidence="7 11" id="KW-1133">Transmembrane helix</keyword>
<keyword evidence="4" id="KW-0479">Metal-binding</keyword>
<dbReference type="KEGG" id="tpep:A0127_04080"/>
<dbReference type="AlphaFoldDB" id="A0A142CUF5"/>
<keyword evidence="8 10" id="KW-0482">Metalloprotease</keyword>
<feature type="domain" description="Peptidase M48" evidence="12">
    <location>
        <begin position="54"/>
        <end position="248"/>
    </location>
</feature>
<dbReference type="GO" id="GO:0004222">
    <property type="term" value="F:metalloendopeptidase activity"/>
    <property type="evidence" value="ECO:0007669"/>
    <property type="project" value="InterPro"/>
</dbReference>
<dbReference type="Pfam" id="PF01435">
    <property type="entry name" value="Peptidase_M48"/>
    <property type="match status" value="1"/>
</dbReference>
<evidence type="ECO:0000256" key="6">
    <source>
        <dbReference type="ARBA" id="ARBA00022833"/>
    </source>
</evidence>
<evidence type="ECO:0000256" key="2">
    <source>
        <dbReference type="ARBA" id="ARBA00022670"/>
    </source>
</evidence>